<reference evidence="2 3" key="1">
    <citation type="submission" date="2016-03" db="EMBL/GenBank/DDBJ databases">
        <authorList>
            <person name="Ploux O."/>
        </authorList>
    </citation>
    <scope>NUCLEOTIDE SEQUENCE [LARGE SCALE GENOMIC DNA]</scope>
    <source>
        <strain evidence="2 3">R-45363</strain>
    </source>
</reference>
<organism evidence="2 3">
    <name type="scientific">Methylomonas methanica</name>
    <dbReference type="NCBI Taxonomy" id="421"/>
    <lineage>
        <taxon>Bacteria</taxon>
        <taxon>Pseudomonadati</taxon>
        <taxon>Pseudomonadota</taxon>
        <taxon>Gammaproteobacteria</taxon>
        <taxon>Methylococcales</taxon>
        <taxon>Methylococcaceae</taxon>
        <taxon>Methylomonas</taxon>
    </lineage>
</organism>
<sequence>MLPGFNRQIFNPGSWVKFYFFIFIFIFIRPAKYSFYACDFLIGANSRHLAPGITERWAQTIEQ</sequence>
<dbReference type="Proteomes" id="UP000078090">
    <property type="component" value="Unassembled WGS sequence"/>
</dbReference>
<feature type="transmembrane region" description="Helical" evidence="1">
    <location>
        <begin position="12"/>
        <end position="28"/>
    </location>
</feature>
<evidence type="ECO:0000313" key="3">
    <source>
        <dbReference type="Proteomes" id="UP000078090"/>
    </source>
</evidence>
<comment type="caution">
    <text evidence="2">The sequence shown here is derived from an EMBL/GenBank/DDBJ whole genome shotgun (WGS) entry which is preliminary data.</text>
</comment>
<dbReference type="AlphaFoldDB" id="A0A177MJ29"/>
<keyword evidence="1" id="KW-1133">Transmembrane helix</keyword>
<accession>A0A177MJ29</accession>
<keyword evidence="1" id="KW-0812">Transmembrane</keyword>
<gene>
    <name evidence="2" type="ORF">A1332_13540</name>
</gene>
<protein>
    <submittedName>
        <fullName evidence="2">Uncharacterized protein</fullName>
    </submittedName>
</protein>
<dbReference type="EMBL" id="LUUG01000065">
    <property type="protein sequence ID" value="OAI05365.1"/>
    <property type="molecule type" value="Genomic_DNA"/>
</dbReference>
<name>A0A177MJ29_METMH</name>
<evidence type="ECO:0000256" key="1">
    <source>
        <dbReference type="SAM" id="Phobius"/>
    </source>
</evidence>
<proteinExistence type="predicted"/>
<keyword evidence="1" id="KW-0472">Membrane</keyword>
<evidence type="ECO:0000313" key="2">
    <source>
        <dbReference type="EMBL" id="OAI05365.1"/>
    </source>
</evidence>